<name>A0A2M8LPV9_9ACTN</name>
<keyword evidence="3" id="KW-1185">Reference proteome</keyword>
<dbReference type="AlphaFoldDB" id="A0A2M8LPV9"/>
<dbReference type="EMBL" id="PGGW01000070">
    <property type="protein sequence ID" value="PJE93975.1"/>
    <property type="molecule type" value="Genomic_DNA"/>
</dbReference>
<proteinExistence type="predicted"/>
<comment type="caution">
    <text evidence="2">The sequence shown here is derived from an EMBL/GenBank/DDBJ whole genome shotgun (WGS) entry which is preliminary data.</text>
</comment>
<dbReference type="Gene3D" id="3.10.450.50">
    <property type="match status" value="1"/>
</dbReference>
<dbReference type="InterPro" id="IPR037401">
    <property type="entry name" value="SnoaL-like"/>
</dbReference>
<organism evidence="2 3">
    <name type="scientific">Streptomyces carminius</name>
    <dbReference type="NCBI Taxonomy" id="2665496"/>
    <lineage>
        <taxon>Bacteria</taxon>
        <taxon>Bacillati</taxon>
        <taxon>Actinomycetota</taxon>
        <taxon>Actinomycetes</taxon>
        <taxon>Kitasatosporales</taxon>
        <taxon>Streptomycetaceae</taxon>
        <taxon>Streptomyces</taxon>
    </lineage>
</organism>
<dbReference type="SUPFAM" id="SSF54427">
    <property type="entry name" value="NTF2-like"/>
    <property type="match status" value="1"/>
</dbReference>
<accession>A0A2M8LPV9</accession>
<gene>
    <name evidence="2" type="ORF">CUT44_31000</name>
</gene>
<dbReference type="InterPro" id="IPR032710">
    <property type="entry name" value="NTF2-like_dom_sf"/>
</dbReference>
<evidence type="ECO:0000259" key="1">
    <source>
        <dbReference type="Pfam" id="PF12680"/>
    </source>
</evidence>
<sequence>MSTRKAVVEKYLEGFRRGDHDMILSCLTDDVVWDMYGYTTLQGRRAFAAEIDNEAFTGHPTITVDSLVEEGDTVVAAGGGSAVRKDGDVLHFRFADVFHFDGDLVGRLETYQVNLG</sequence>
<dbReference type="RefSeq" id="WP_100205335.1">
    <property type="nucleotide sequence ID" value="NZ_PGGW01000070.1"/>
</dbReference>
<dbReference type="Proteomes" id="UP000230407">
    <property type="component" value="Unassembled WGS sequence"/>
</dbReference>
<evidence type="ECO:0000313" key="3">
    <source>
        <dbReference type="Proteomes" id="UP000230407"/>
    </source>
</evidence>
<dbReference type="Pfam" id="PF12680">
    <property type="entry name" value="SnoaL_2"/>
    <property type="match status" value="1"/>
</dbReference>
<feature type="domain" description="SnoaL-like" evidence="1">
    <location>
        <begin position="8"/>
        <end position="104"/>
    </location>
</feature>
<reference evidence="2 3" key="1">
    <citation type="submission" date="2017-11" db="EMBL/GenBank/DDBJ databases">
        <title>Streptomyces carmine sp. nov., a novel actinomycete isolated from Sophora alopecuroides in Xinjiang, China.</title>
        <authorList>
            <person name="Wang Y."/>
            <person name="Luo X."/>
            <person name="Wan C."/>
            <person name="Zhang L."/>
        </authorList>
    </citation>
    <scope>NUCLEOTIDE SEQUENCE [LARGE SCALE GENOMIC DNA]</scope>
    <source>
        <strain evidence="2 3">TRM SA0054</strain>
    </source>
</reference>
<evidence type="ECO:0000313" key="2">
    <source>
        <dbReference type="EMBL" id="PJE93975.1"/>
    </source>
</evidence>
<protein>
    <recommendedName>
        <fullName evidence="1">SnoaL-like domain-containing protein</fullName>
    </recommendedName>
</protein>